<evidence type="ECO:0000256" key="2">
    <source>
        <dbReference type="SAM" id="Phobius"/>
    </source>
</evidence>
<organism evidence="3 4">
    <name type="scientific">Mesoplasma melaleucae</name>
    <dbReference type="NCBI Taxonomy" id="81459"/>
    <lineage>
        <taxon>Bacteria</taxon>
        <taxon>Bacillati</taxon>
        <taxon>Mycoplasmatota</taxon>
        <taxon>Mollicutes</taxon>
        <taxon>Entomoplasmatales</taxon>
        <taxon>Entomoplasmataceae</taxon>
        <taxon>Mesoplasma</taxon>
    </lineage>
</organism>
<accession>A0A2K8NZ26</accession>
<feature type="transmembrane region" description="Helical" evidence="2">
    <location>
        <begin position="91"/>
        <end position="110"/>
    </location>
</feature>
<evidence type="ECO:0000256" key="1">
    <source>
        <dbReference type="SAM" id="Coils"/>
    </source>
</evidence>
<evidence type="ECO:0000313" key="3">
    <source>
        <dbReference type="EMBL" id="ATZ17981.1"/>
    </source>
</evidence>
<sequence length="223" mass="26124">MGLINLFNSWSWLYLFVIHNLVFVIRRNLIIRRFHKTIKEDLIFKSYIEKRNYIHNFLIFYTSFFILVFVTVATITFLFVENTENSIALDLLSLLSAALVIVFPFLGGFYKRITNITQTEGDMKADALRKDIKYVITGNISLNKAMEDINLNTKTIELLKTEKDINSQKIIKRLNNRIQNINEQISLFEAALKNFDEKSDNREYKAKILNSKNLSEIVNILNK</sequence>
<keyword evidence="2" id="KW-0812">Transmembrane</keyword>
<keyword evidence="1" id="KW-0175">Coiled coil</keyword>
<proteinExistence type="predicted"/>
<keyword evidence="2" id="KW-0472">Membrane</keyword>
<dbReference type="AlphaFoldDB" id="A0A2K8NZ26"/>
<evidence type="ECO:0000313" key="4">
    <source>
        <dbReference type="Proteomes" id="UP000231896"/>
    </source>
</evidence>
<keyword evidence="2" id="KW-1133">Transmembrane helix</keyword>
<keyword evidence="4" id="KW-1185">Reference proteome</keyword>
<feature type="coiled-coil region" evidence="1">
    <location>
        <begin position="171"/>
        <end position="198"/>
    </location>
</feature>
<dbReference type="Proteomes" id="UP000231896">
    <property type="component" value="Chromosome"/>
</dbReference>
<protein>
    <submittedName>
        <fullName evidence="3">Uncharacterized protein</fullName>
    </submittedName>
</protein>
<dbReference type="KEGG" id="eml:EMELA_v1c04300"/>
<feature type="transmembrane region" description="Helical" evidence="2">
    <location>
        <begin position="12"/>
        <end position="29"/>
    </location>
</feature>
<feature type="transmembrane region" description="Helical" evidence="2">
    <location>
        <begin position="58"/>
        <end position="79"/>
    </location>
</feature>
<dbReference type="STRING" id="1408435.GCA_000685885_00678"/>
<name>A0A2K8NZ26_9MOLU</name>
<dbReference type="EMBL" id="CP024964">
    <property type="protein sequence ID" value="ATZ17981.1"/>
    <property type="molecule type" value="Genomic_DNA"/>
</dbReference>
<gene>
    <name evidence="3" type="ORF">EMELA_v1c04300</name>
</gene>
<reference evidence="3 4" key="1">
    <citation type="submission" date="2017-11" db="EMBL/GenBank/DDBJ databases">
        <title>Genome sequence of Entomoplasma melaleucae M1 (ATCC 49191).</title>
        <authorList>
            <person name="Lo W.-S."/>
            <person name="Gasparich G.E."/>
            <person name="Kuo C.-H."/>
        </authorList>
    </citation>
    <scope>NUCLEOTIDE SEQUENCE [LARGE SCALE GENOMIC DNA]</scope>
    <source>
        <strain evidence="3 4">M1</strain>
    </source>
</reference>